<gene>
    <name evidence="2" type="ORF">SI859A1_01804</name>
</gene>
<organism evidence="2 3">
    <name type="scientific">Aurantimonas manganoxydans (strain ATCC BAA-1229 / DSM 21871 / SI85-9A1)</name>
    <dbReference type="NCBI Taxonomy" id="287752"/>
    <lineage>
        <taxon>Bacteria</taxon>
        <taxon>Pseudomonadati</taxon>
        <taxon>Pseudomonadota</taxon>
        <taxon>Alphaproteobacteria</taxon>
        <taxon>Hyphomicrobiales</taxon>
        <taxon>Aurantimonadaceae</taxon>
        <taxon>Aurantimonas</taxon>
    </lineage>
</organism>
<feature type="region of interest" description="Disordered" evidence="1">
    <location>
        <begin position="1"/>
        <end position="66"/>
    </location>
</feature>
<reference evidence="2 3" key="1">
    <citation type="journal article" date="2008" name="Appl. Environ. Microbiol.">
        <title>Genomic insights into Mn(II) oxidation by the marine alphaproteobacterium Aurantimonas sp. strain SI85-9A1.</title>
        <authorList>
            <person name="Dick G.J."/>
            <person name="Podell S."/>
            <person name="Johnson H.A."/>
            <person name="Rivera-Espinoza Y."/>
            <person name="Bernier-Latmani R."/>
            <person name="McCarthy J.K."/>
            <person name="Torpey J.W."/>
            <person name="Clement B.G."/>
            <person name="Gaasterland T."/>
            <person name="Tebo B.M."/>
        </authorList>
    </citation>
    <scope>NUCLEOTIDE SEQUENCE [LARGE SCALE GENOMIC DNA]</scope>
    <source>
        <strain evidence="2 3">SI85-9A1</strain>
    </source>
</reference>
<feature type="compositionally biased region" description="Basic and acidic residues" evidence="1">
    <location>
        <begin position="47"/>
        <end position="62"/>
    </location>
</feature>
<comment type="caution">
    <text evidence="2">The sequence shown here is derived from an EMBL/GenBank/DDBJ whole genome shotgun (WGS) entry which is preliminary data.</text>
</comment>
<feature type="compositionally biased region" description="Low complexity" evidence="1">
    <location>
        <begin position="33"/>
        <end position="46"/>
    </location>
</feature>
<dbReference type="EMBL" id="AAPJ01000001">
    <property type="protein sequence ID" value="EAS50997.1"/>
    <property type="molecule type" value="Genomic_DNA"/>
</dbReference>
<feature type="compositionally biased region" description="Basic residues" evidence="1">
    <location>
        <begin position="11"/>
        <end position="30"/>
    </location>
</feature>
<evidence type="ECO:0000313" key="2">
    <source>
        <dbReference type="EMBL" id="EAS50997.1"/>
    </source>
</evidence>
<protein>
    <submittedName>
        <fullName evidence="2">Uncharacterized protein</fullName>
    </submittedName>
</protein>
<evidence type="ECO:0000313" key="3">
    <source>
        <dbReference type="Proteomes" id="UP000000321"/>
    </source>
</evidence>
<keyword evidence="3" id="KW-1185">Reference proteome</keyword>
<accession>Q1YNN4</accession>
<dbReference type="Proteomes" id="UP000000321">
    <property type="component" value="Unassembled WGS sequence"/>
</dbReference>
<evidence type="ECO:0000256" key="1">
    <source>
        <dbReference type="SAM" id="MobiDB-lite"/>
    </source>
</evidence>
<dbReference type="HOGENOM" id="CLU_1832886_0_0_5"/>
<dbReference type="BioCyc" id="AURANTIMONAS:SI859A1_01804-MONOMER"/>
<sequence length="140" mass="15855">MSDCTPVAQTRNRRERCRKRSMIPVKHSRNLTRDPSTTRPASSRSRSTMDGRSGDIRRRSETDCADGAALSQPFHYATIANAQRGRAASVLKNVEGPSYALPSLRFRRCGHHVVWCLSLHHAGRKRRIGVRERNCCRAIE</sequence>
<proteinExistence type="predicted"/>
<name>Q1YNN4_AURMS</name>
<dbReference type="AlphaFoldDB" id="Q1YNN4"/>